<protein>
    <submittedName>
        <fullName evidence="2">DUF4307 domain-containing protein</fullName>
    </submittedName>
</protein>
<keyword evidence="1" id="KW-0812">Transmembrane</keyword>
<dbReference type="RefSeq" id="WP_377458850.1">
    <property type="nucleotide sequence ID" value="NZ_JBHLUB010000028.1"/>
</dbReference>
<sequence length="164" mass="17760">MSPQSDPQPTDRYGKAKTLEGKLSKLSKKQRNWLIAGVLGVLVAVSVWFTFAGFLKPYTYKEVGYQIVSPTEAKVEFQVSKKPADTVQCAVQVLNEVYAVVGQKTVTIGPDTAKDTADSPQSTVTGATEVGRSTSADRYYVMELRTDSEGVTGVVDSCWVVPTS</sequence>
<evidence type="ECO:0000313" key="2">
    <source>
        <dbReference type="EMBL" id="MFC0582006.1"/>
    </source>
</evidence>
<gene>
    <name evidence="2" type="ORF">ACFFFR_06370</name>
</gene>
<dbReference type="EMBL" id="JBHLUB010000028">
    <property type="protein sequence ID" value="MFC0582006.1"/>
    <property type="molecule type" value="Genomic_DNA"/>
</dbReference>
<feature type="transmembrane region" description="Helical" evidence="1">
    <location>
        <begin position="33"/>
        <end position="55"/>
    </location>
</feature>
<dbReference type="Pfam" id="PF14155">
    <property type="entry name" value="DUF4307"/>
    <property type="match status" value="1"/>
</dbReference>
<keyword evidence="1" id="KW-0472">Membrane</keyword>
<accession>A0ABV6PBN1</accession>
<dbReference type="InterPro" id="IPR025443">
    <property type="entry name" value="DUF4307"/>
</dbReference>
<reference evidence="2 3" key="1">
    <citation type="submission" date="2024-09" db="EMBL/GenBank/DDBJ databases">
        <authorList>
            <person name="Sun Q."/>
            <person name="Mori K."/>
        </authorList>
    </citation>
    <scope>NUCLEOTIDE SEQUENCE [LARGE SCALE GENOMIC DNA]</scope>
    <source>
        <strain evidence="2 3">NCAIM B.02604</strain>
    </source>
</reference>
<name>A0ABV6PBN1_9MICC</name>
<comment type="caution">
    <text evidence="2">The sequence shown here is derived from an EMBL/GenBank/DDBJ whole genome shotgun (WGS) entry which is preliminary data.</text>
</comment>
<organism evidence="2 3">
    <name type="scientific">Micrococcoides hystricis</name>
    <dbReference type="NCBI Taxonomy" id="1572761"/>
    <lineage>
        <taxon>Bacteria</taxon>
        <taxon>Bacillati</taxon>
        <taxon>Actinomycetota</taxon>
        <taxon>Actinomycetes</taxon>
        <taxon>Micrococcales</taxon>
        <taxon>Micrococcaceae</taxon>
        <taxon>Micrococcoides</taxon>
    </lineage>
</organism>
<evidence type="ECO:0000256" key="1">
    <source>
        <dbReference type="SAM" id="Phobius"/>
    </source>
</evidence>
<keyword evidence="3" id="KW-1185">Reference proteome</keyword>
<proteinExistence type="predicted"/>
<keyword evidence="1" id="KW-1133">Transmembrane helix</keyword>
<dbReference type="Proteomes" id="UP001589862">
    <property type="component" value="Unassembled WGS sequence"/>
</dbReference>
<evidence type="ECO:0000313" key="3">
    <source>
        <dbReference type="Proteomes" id="UP001589862"/>
    </source>
</evidence>